<dbReference type="RefSeq" id="XP_013328023.1">
    <property type="nucleotide sequence ID" value="XM_013472569.1"/>
</dbReference>
<dbReference type="EMBL" id="LASV01000185">
    <property type="protein sequence ID" value="KKA21411.1"/>
    <property type="molecule type" value="Genomic_DNA"/>
</dbReference>
<name>A0A0F4YU77_RASE3</name>
<keyword evidence="3" id="KW-1185">Reference proteome</keyword>
<feature type="transmembrane region" description="Helical" evidence="1">
    <location>
        <begin position="21"/>
        <end position="54"/>
    </location>
</feature>
<proteinExistence type="predicted"/>
<dbReference type="OrthoDB" id="4524217at2759"/>
<keyword evidence="1" id="KW-0472">Membrane</keyword>
<evidence type="ECO:0000313" key="2">
    <source>
        <dbReference type="EMBL" id="KKA21411.1"/>
    </source>
</evidence>
<sequence>MSSPPPSHPPRDIRRRKSFLFSILSCKCVSIFILLVFVLPMMTLFLLLAIPMFIAKKHELQYFSELEHHREVESQWDFFAKKMPWMLEVPTEVRPERPVSWNERRVPLIKDITQLWSGTWKQQMQLYEDGTAEYPSQEFWIYIGGTSKMEETTSPGKSSQARSFDWKKSFRAAFTRLNSYMGDILPTLPGPNCVDEPHICHAYNNAFDRLIELYHTHRVNQTGGAGLAFADCDVSPALCDEWATNAVVMVHVKTQSPCRTEFEPSFRFICSVKWRFVGLPLKKMPFYRTMPLSSLLAMSPSSPSIITPPSKELPGRDNDPVVPVFPSAFEQLHSLVSYDGSVEALDFEEYEVEEIIVPID</sequence>
<evidence type="ECO:0000256" key="1">
    <source>
        <dbReference type="SAM" id="Phobius"/>
    </source>
</evidence>
<accession>A0A0F4YU77</accession>
<keyword evidence="1" id="KW-1133">Transmembrane helix</keyword>
<reference evidence="2 3" key="1">
    <citation type="submission" date="2015-04" db="EMBL/GenBank/DDBJ databases">
        <authorList>
            <person name="Heijne W.H."/>
            <person name="Fedorova N.D."/>
            <person name="Nierman W.C."/>
            <person name="Vollebregt A.W."/>
            <person name="Zhao Z."/>
            <person name="Wu L."/>
            <person name="Kumar M."/>
            <person name="Stam H."/>
            <person name="van den Berg M.A."/>
            <person name="Pel H.J."/>
        </authorList>
    </citation>
    <scope>NUCLEOTIDE SEQUENCE [LARGE SCALE GENOMIC DNA]</scope>
    <source>
        <strain evidence="2 3">CBS 393.64</strain>
    </source>
</reference>
<organism evidence="2 3">
    <name type="scientific">Rasamsonia emersonii (strain ATCC 16479 / CBS 393.64 / IMI 116815)</name>
    <dbReference type="NCBI Taxonomy" id="1408163"/>
    <lineage>
        <taxon>Eukaryota</taxon>
        <taxon>Fungi</taxon>
        <taxon>Dikarya</taxon>
        <taxon>Ascomycota</taxon>
        <taxon>Pezizomycotina</taxon>
        <taxon>Eurotiomycetes</taxon>
        <taxon>Eurotiomycetidae</taxon>
        <taxon>Eurotiales</taxon>
        <taxon>Trichocomaceae</taxon>
        <taxon>Rasamsonia</taxon>
    </lineage>
</organism>
<dbReference type="Proteomes" id="UP000053958">
    <property type="component" value="Unassembled WGS sequence"/>
</dbReference>
<gene>
    <name evidence="2" type="ORF">T310_4532</name>
</gene>
<evidence type="ECO:0000313" key="3">
    <source>
        <dbReference type="Proteomes" id="UP000053958"/>
    </source>
</evidence>
<protein>
    <submittedName>
        <fullName evidence="2">Uncharacterized protein</fullName>
    </submittedName>
</protein>
<comment type="caution">
    <text evidence="2">The sequence shown here is derived from an EMBL/GenBank/DDBJ whole genome shotgun (WGS) entry which is preliminary data.</text>
</comment>
<keyword evidence="1" id="KW-0812">Transmembrane</keyword>
<dbReference type="AlphaFoldDB" id="A0A0F4YU77"/>
<dbReference type="GeneID" id="25316880"/>